<evidence type="ECO:0000313" key="5">
    <source>
        <dbReference type="Proteomes" id="UP000041601"/>
    </source>
</evidence>
<evidence type="ECO:0000313" key="6">
    <source>
        <dbReference type="Proteomes" id="UP000048841"/>
    </source>
</evidence>
<dbReference type="EMBL" id="CGBR01000019">
    <property type="protein sequence ID" value="CFQ66548.1"/>
    <property type="molecule type" value="Genomic_DNA"/>
</dbReference>
<name>A0A0E1NFE4_YEREN</name>
<dbReference type="EMBL" id="CPXJ01000017">
    <property type="protein sequence ID" value="CND62397.1"/>
    <property type="molecule type" value="Genomic_DNA"/>
</dbReference>
<reference evidence="2 6" key="1">
    <citation type="submission" date="2015-03" db="EMBL/GenBank/DDBJ databases">
        <authorList>
            <person name="Murphy D."/>
        </authorList>
    </citation>
    <scope>NUCLEOTIDE SEQUENCE [LARGE SCALE GENOMIC DNA]</scope>
    <source>
        <strain evidence="2 6">IP26249</strain>
    </source>
</reference>
<reference evidence="4 7" key="3">
    <citation type="submission" date="2021-01" db="EMBL/GenBank/DDBJ databases">
        <title>FDA dAtabase for Regulatory Grade micrObial Sequences (FDA-ARGOS): Supporting development and validation of Infectious Disease Dx tests.</title>
        <authorList>
            <person name="Blissenbach B."/>
            <person name="Krut O."/>
            <person name="Tallon L."/>
            <person name="Sadzewicz L."/>
            <person name="Zhao X."/>
            <person name="Boylan J."/>
            <person name="Ott S."/>
            <person name="Bowen H."/>
            <person name="Vavikolanu K."/>
            <person name="Mehta A."/>
            <person name="Aluvathingal J."/>
            <person name="Nadendla S."/>
            <person name="Yan Y."/>
            <person name="Sichtig H."/>
        </authorList>
    </citation>
    <scope>NUCLEOTIDE SEQUENCE [LARGE SCALE GENOMIC DNA]</scope>
    <source>
        <strain evidence="4 7">FDAARGOS_1082</strain>
    </source>
</reference>
<dbReference type="Proteomes" id="UP000048841">
    <property type="component" value="Unassembled WGS sequence"/>
</dbReference>
<dbReference type="EMBL" id="CP068146">
    <property type="protein sequence ID" value="QQU46940.1"/>
    <property type="molecule type" value="Genomic_DNA"/>
</dbReference>
<feature type="domain" description="Transcription factor zinc-finger" evidence="1">
    <location>
        <begin position="2"/>
        <end position="31"/>
    </location>
</feature>
<dbReference type="AlphaFoldDB" id="A0A0E1NFE4"/>
<reference evidence="3 5" key="2">
    <citation type="submission" date="2015-03" db="EMBL/GenBank/DDBJ databases">
        <authorList>
            <consortium name="Pathogen Informatics"/>
            <person name="Murphy D."/>
        </authorList>
    </citation>
    <scope>NUCLEOTIDE SEQUENCE [LARGE SCALE GENOMIC DNA]</scope>
    <source>
        <strain evidence="3 5">IP05342</strain>
    </source>
</reference>
<sequence length="86" mass="9998">MSERKNIQIDDCPNCHGVWFDRGEIDKIIEKSVEFVLDKYTNSDGNHTPAIRRIGFNVPSLNPLDFVVFQPMLFTGFHCFVGHMRR</sequence>
<dbReference type="KEGG" id="yet:CH48_3920"/>
<dbReference type="InterPro" id="IPR027392">
    <property type="entry name" value="TF_Znf"/>
</dbReference>
<protein>
    <submittedName>
        <fullName evidence="2">Uncharacterized protein conserved in bacteria</fullName>
    </submittedName>
    <submittedName>
        <fullName evidence="4">Zf-TFIIB domain-containing protein</fullName>
    </submittedName>
</protein>
<evidence type="ECO:0000313" key="3">
    <source>
        <dbReference type="EMBL" id="CND62397.1"/>
    </source>
</evidence>
<dbReference type="GeneID" id="31412382"/>
<evidence type="ECO:0000313" key="2">
    <source>
        <dbReference type="EMBL" id="CFQ66548.1"/>
    </source>
</evidence>
<evidence type="ECO:0000313" key="7">
    <source>
        <dbReference type="Proteomes" id="UP000595309"/>
    </source>
</evidence>
<organism evidence="2 6">
    <name type="scientific">Yersinia enterocolitica</name>
    <dbReference type="NCBI Taxonomy" id="630"/>
    <lineage>
        <taxon>Bacteria</taxon>
        <taxon>Pseudomonadati</taxon>
        <taxon>Pseudomonadota</taxon>
        <taxon>Gammaproteobacteria</taxon>
        <taxon>Enterobacterales</taxon>
        <taxon>Yersiniaceae</taxon>
        <taxon>Yersinia</taxon>
    </lineage>
</organism>
<keyword evidence="5" id="KW-1185">Reference proteome</keyword>
<accession>A0A0E1NFE4</accession>
<dbReference type="Proteomes" id="UP000595309">
    <property type="component" value="Chromosome"/>
</dbReference>
<proteinExistence type="predicted"/>
<dbReference type="RefSeq" id="WP_016266193.1">
    <property type="nucleotide sequence ID" value="NZ_CGBC01000015.1"/>
</dbReference>
<dbReference type="Proteomes" id="UP000041601">
    <property type="component" value="Unassembled WGS sequence"/>
</dbReference>
<evidence type="ECO:0000313" key="4">
    <source>
        <dbReference type="EMBL" id="QQU46940.1"/>
    </source>
</evidence>
<evidence type="ECO:0000259" key="1">
    <source>
        <dbReference type="Pfam" id="PF13453"/>
    </source>
</evidence>
<dbReference type="Pfam" id="PF13453">
    <property type="entry name" value="Zn_ribbon_TFIIB"/>
    <property type="match status" value="1"/>
</dbReference>
<gene>
    <name evidence="2" type="ORF">ERS137941_02716</name>
    <name evidence="3" type="ORF">ERS137959_01704</name>
    <name evidence="4" type="ORF">I6I39_18920</name>
</gene>